<name>A0ACB9MUK8_9MYRT</name>
<evidence type="ECO:0000313" key="2">
    <source>
        <dbReference type="Proteomes" id="UP001057402"/>
    </source>
</evidence>
<gene>
    <name evidence="1" type="ORF">MLD38_031973</name>
</gene>
<dbReference type="Proteomes" id="UP001057402">
    <property type="component" value="Chromosome 9"/>
</dbReference>
<protein>
    <submittedName>
        <fullName evidence="1">Uncharacterized protein</fullName>
    </submittedName>
</protein>
<keyword evidence="2" id="KW-1185">Reference proteome</keyword>
<accession>A0ACB9MUK8</accession>
<evidence type="ECO:0000313" key="1">
    <source>
        <dbReference type="EMBL" id="KAI4326686.1"/>
    </source>
</evidence>
<comment type="caution">
    <text evidence="1">The sequence shown here is derived from an EMBL/GenBank/DDBJ whole genome shotgun (WGS) entry which is preliminary data.</text>
</comment>
<dbReference type="EMBL" id="CM042888">
    <property type="protein sequence ID" value="KAI4326686.1"/>
    <property type="molecule type" value="Genomic_DNA"/>
</dbReference>
<sequence length="185" mass="20211">MGNCQAIDAATLVIQHPCGKSDKLYWPVPAAEVMKSNPGHYVALLISSTLCPPPGAAASSGSATAPEDQVRVTRIKLLRPTDTLLLGQVYRLITSKEVTKVLSAKKNAKMTMMMRKGHEIRVEQQARPNHPDHVRVKDNLVDKQERQRRQQKPTTTSTTTGGSNNSATGRSKTWQPSLKSISEAS</sequence>
<proteinExistence type="predicted"/>
<reference evidence="2" key="1">
    <citation type="journal article" date="2023" name="Front. Plant Sci.">
        <title>Chromosomal-level genome assembly of Melastoma candidum provides insights into trichome evolution.</title>
        <authorList>
            <person name="Zhong Y."/>
            <person name="Wu W."/>
            <person name="Sun C."/>
            <person name="Zou P."/>
            <person name="Liu Y."/>
            <person name="Dai S."/>
            <person name="Zhou R."/>
        </authorList>
    </citation>
    <scope>NUCLEOTIDE SEQUENCE [LARGE SCALE GENOMIC DNA]</scope>
</reference>
<organism evidence="1 2">
    <name type="scientific">Melastoma candidum</name>
    <dbReference type="NCBI Taxonomy" id="119954"/>
    <lineage>
        <taxon>Eukaryota</taxon>
        <taxon>Viridiplantae</taxon>
        <taxon>Streptophyta</taxon>
        <taxon>Embryophyta</taxon>
        <taxon>Tracheophyta</taxon>
        <taxon>Spermatophyta</taxon>
        <taxon>Magnoliopsida</taxon>
        <taxon>eudicotyledons</taxon>
        <taxon>Gunneridae</taxon>
        <taxon>Pentapetalae</taxon>
        <taxon>rosids</taxon>
        <taxon>malvids</taxon>
        <taxon>Myrtales</taxon>
        <taxon>Melastomataceae</taxon>
        <taxon>Melastomatoideae</taxon>
        <taxon>Melastomateae</taxon>
        <taxon>Melastoma</taxon>
    </lineage>
</organism>